<dbReference type="SUPFAM" id="SSF52540">
    <property type="entry name" value="P-loop containing nucleoside triphosphate hydrolases"/>
    <property type="match status" value="1"/>
</dbReference>
<evidence type="ECO:0000313" key="3">
    <source>
        <dbReference type="Proteomes" id="UP000824998"/>
    </source>
</evidence>
<sequence length="99" mass="11254">MLKLWLTKREDLSTIQAEDLGTKNAARLEPKIKKFFEIATEWDAVILLDEADVFMAKGGPGDIARNELVSIFLREPESFKGIIFLTTNLYFTINAAFRS</sequence>
<dbReference type="InterPro" id="IPR003959">
    <property type="entry name" value="ATPase_AAA_core"/>
</dbReference>
<feature type="domain" description="ATPase AAA-type core" evidence="1">
    <location>
        <begin position="14"/>
        <end position="98"/>
    </location>
</feature>
<keyword evidence="3" id="KW-1185">Reference proteome</keyword>
<dbReference type="EMBL" id="MU251552">
    <property type="protein sequence ID" value="KAG9232363.1"/>
    <property type="molecule type" value="Genomic_DNA"/>
</dbReference>
<proteinExistence type="predicted"/>
<dbReference type="PANTHER" id="PTHR46411">
    <property type="entry name" value="FAMILY ATPASE, PUTATIVE-RELATED"/>
    <property type="match status" value="1"/>
</dbReference>
<dbReference type="InterPro" id="IPR027417">
    <property type="entry name" value="P-loop_NTPase"/>
</dbReference>
<organism evidence="2 3">
    <name type="scientific">Amylocarpus encephaloides</name>
    <dbReference type="NCBI Taxonomy" id="45428"/>
    <lineage>
        <taxon>Eukaryota</taxon>
        <taxon>Fungi</taxon>
        <taxon>Dikarya</taxon>
        <taxon>Ascomycota</taxon>
        <taxon>Pezizomycotina</taxon>
        <taxon>Leotiomycetes</taxon>
        <taxon>Helotiales</taxon>
        <taxon>Helotiales incertae sedis</taxon>
        <taxon>Amylocarpus</taxon>
    </lineage>
</organism>
<protein>
    <recommendedName>
        <fullName evidence="1">ATPase AAA-type core domain-containing protein</fullName>
    </recommendedName>
</protein>
<dbReference type="Gene3D" id="3.40.50.300">
    <property type="entry name" value="P-loop containing nucleotide triphosphate hydrolases"/>
    <property type="match status" value="1"/>
</dbReference>
<dbReference type="GO" id="GO:0016887">
    <property type="term" value="F:ATP hydrolysis activity"/>
    <property type="evidence" value="ECO:0007669"/>
    <property type="project" value="InterPro"/>
</dbReference>
<dbReference type="GO" id="GO:0005524">
    <property type="term" value="F:ATP binding"/>
    <property type="evidence" value="ECO:0007669"/>
    <property type="project" value="InterPro"/>
</dbReference>
<comment type="caution">
    <text evidence="2">The sequence shown here is derived from an EMBL/GenBank/DDBJ whole genome shotgun (WGS) entry which is preliminary data.</text>
</comment>
<reference evidence="2" key="1">
    <citation type="journal article" date="2021" name="IMA Fungus">
        <title>Genomic characterization of three marine fungi, including Emericellopsis atlantica sp. nov. with signatures of a generalist lifestyle and marine biomass degradation.</title>
        <authorList>
            <person name="Hagestad O.C."/>
            <person name="Hou L."/>
            <person name="Andersen J.H."/>
            <person name="Hansen E.H."/>
            <person name="Altermark B."/>
            <person name="Li C."/>
            <person name="Kuhnert E."/>
            <person name="Cox R.J."/>
            <person name="Crous P.W."/>
            <person name="Spatafora J.W."/>
            <person name="Lail K."/>
            <person name="Amirebrahimi M."/>
            <person name="Lipzen A."/>
            <person name="Pangilinan J."/>
            <person name="Andreopoulos W."/>
            <person name="Hayes R.D."/>
            <person name="Ng V."/>
            <person name="Grigoriev I.V."/>
            <person name="Jackson S.A."/>
            <person name="Sutton T.D.S."/>
            <person name="Dobson A.D.W."/>
            <person name="Rama T."/>
        </authorList>
    </citation>
    <scope>NUCLEOTIDE SEQUENCE</scope>
    <source>
        <strain evidence="2">TRa018bII</strain>
    </source>
</reference>
<dbReference type="AlphaFoldDB" id="A0A9P8C3A5"/>
<gene>
    <name evidence="2" type="ORF">BJ875DRAFT_497521</name>
</gene>
<evidence type="ECO:0000313" key="2">
    <source>
        <dbReference type="EMBL" id="KAG9232363.1"/>
    </source>
</evidence>
<dbReference type="PANTHER" id="PTHR46411:SF3">
    <property type="entry name" value="AAA+ ATPASE DOMAIN-CONTAINING PROTEIN"/>
    <property type="match status" value="1"/>
</dbReference>
<accession>A0A9P8C3A5</accession>
<name>A0A9P8C3A5_9HELO</name>
<dbReference type="Proteomes" id="UP000824998">
    <property type="component" value="Unassembled WGS sequence"/>
</dbReference>
<evidence type="ECO:0000259" key="1">
    <source>
        <dbReference type="Pfam" id="PF00004"/>
    </source>
</evidence>
<dbReference type="Pfam" id="PF00004">
    <property type="entry name" value="AAA"/>
    <property type="match status" value="1"/>
</dbReference>
<dbReference type="OrthoDB" id="10042665at2759"/>